<feature type="compositionally biased region" description="Low complexity" evidence="5">
    <location>
        <begin position="154"/>
        <end position="167"/>
    </location>
</feature>
<feature type="compositionally biased region" description="Basic and acidic residues" evidence="5">
    <location>
        <begin position="508"/>
        <end position="517"/>
    </location>
</feature>
<evidence type="ECO:0000313" key="8">
    <source>
        <dbReference type="EMBL" id="AEF12603.1"/>
    </source>
</evidence>
<dbReference type="Proteomes" id="UP000101055">
    <property type="component" value="Genome"/>
</dbReference>
<dbReference type="GO" id="GO:0020002">
    <property type="term" value="C:host cell plasma membrane"/>
    <property type="evidence" value="ECO:0007669"/>
    <property type="project" value="UniProtKB-SubCell"/>
</dbReference>
<keyword evidence="2" id="KW-1032">Host cell membrane</keyword>
<keyword evidence="4" id="KW-0472">Membrane</keyword>
<dbReference type="InterPro" id="IPR036946">
    <property type="entry name" value="G_retro_matrix_sf"/>
</dbReference>
<feature type="compositionally biased region" description="Basic and acidic residues" evidence="5">
    <location>
        <begin position="460"/>
        <end position="470"/>
    </location>
</feature>
<dbReference type="InterPro" id="IPR010999">
    <property type="entry name" value="Retrovr_matrix"/>
</dbReference>
<evidence type="ECO:0000259" key="7">
    <source>
        <dbReference type="Pfam" id="PF02093"/>
    </source>
</evidence>
<reference evidence="8 9" key="1">
    <citation type="journal article" date="2010" name="Anim. Genet.">
        <title>Comparison of PERV genomic locations between Asian and European pigs.</title>
        <authorList>
            <person name="Jung W.Y."/>
            <person name="Kim J.E."/>
            <person name="Jung K.C."/>
            <person name="Jin D.I."/>
            <person name="Moran C."/>
            <person name="Park E.W."/>
            <person name="Jeon J.T."/>
            <person name="Lee J.H."/>
        </authorList>
    </citation>
    <scope>NUCLEOTIDE SEQUENCE [LARGE SCALE GENOMIC DNA]</scope>
</reference>
<evidence type="ECO:0000256" key="5">
    <source>
        <dbReference type="SAM" id="MobiDB-lite"/>
    </source>
</evidence>
<dbReference type="Pfam" id="PF01140">
    <property type="entry name" value="Gag_MA"/>
    <property type="match status" value="1"/>
</dbReference>
<feature type="region of interest" description="Disordered" evidence="5">
    <location>
        <begin position="420"/>
        <end position="517"/>
    </location>
</feature>
<dbReference type="InterPro" id="IPR008919">
    <property type="entry name" value="Retrov_capsid_N"/>
</dbReference>
<evidence type="ECO:0000256" key="3">
    <source>
        <dbReference type="ARBA" id="ARBA00022870"/>
    </source>
</evidence>
<dbReference type="Pfam" id="PF02093">
    <property type="entry name" value="Gag_p30"/>
    <property type="match status" value="1"/>
</dbReference>
<keyword evidence="3" id="KW-1043">Host membrane</keyword>
<feature type="compositionally biased region" description="Pro residues" evidence="5">
    <location>
        <begin position="141"/>
        <end position="153"/>
    </location>
</feature>
<sequence>MGQTVTTPLSLTLDHWTEVKSRAHNLSVQVKKGPWQTFCASEWPTFDVGWPSEGTFNSEIILAVKTIIFQTGPGSHPDQEPYILTWQNLTEDPPPWVKPWLNKPRKPGPRILALGEKNKHSAKKVEPSPRIYPEIEELPTWPEPQPVPPPPYPAQGAARGPSAPAGALVAEGPAAGTRSRRGATPERTDEIVMLPLRTYGPPMPGGRLQPLQYWPFSSADLYNWKTNHPPFSEDPQCLTGLVESLMFSHQPTWDDCQQLLQTLFTTEERERILLEARKNVPGADGRPTQLQNEIDMGFPLTRPSWDYNTAEGRESLKIYRQALVAGLRGASRRPTNLAKVREVMQGPNEPPSVFLERLMEAFRRYTPFDPTSEAQKASVALAFIGQSALDIRKKLQRLEGLQEAELRDLVKEAEKVYYRRETEEEKEQRKEKEREEREERRDRRQEKNLTKILAAVVEGKSSRERERESLGKLGQALDSQGTWAIGPHSTRTSVRIVKKKDTGQGTAPRRETKDRRS</sequence>
<dbReference type="GO" id="GO:0019068">
    <property type="term" value="P:virion assembly"/>
    <property type="evidence" value="ECO:0007669"/>
    <property type="project" value="InterPro"/>
</dbReference>
<dbReference type="SUPFAM" id="SSF47836">
    <property type="entry name" value="Retroviral matrix proteins"/>
    <property type="match status" value="1"/>
</dbReference>
<evidence type="ECO:0000256" key="2">
    <source>
        <dbReference type="ARBA" id="ARBA00022511"/>
    </source>
</evidence>
<dbReference type="InterPro" id="IPR000840">
    <property type="entry name" value="G_retro_matrix"/>
</dbReference>
<dbReference type="PANTHER" id="PTHR33166">
    <property type="entry name" value="GAG_P30 DOMAIN-CONTAINING PROTEIN"/>
    <property type="match status" value="1"/>
</dbReference>
<evidence type="ECO:0000256" key="1">
    <source>
        <dbReference type="ARBA" id="ARBA00004165"/>
    </source>
</evidence>
<comment type="subcellular location">
    <subcellularLocation>
        <location evidence="1">Host cell membrane</location>
    </subcellularLocation>
</comment>
<name>F6KPT5_9GAMR</name>
<feature type="domain" description="Core shell protein Gag P30" evidence="7">
    <location>
        <begin position="219"/>
        <end position="418"/>
    </location>
</feature>
<evidence type="ECO:0000256" key="4">
    <source>
        <dbReference type="ARBA" id="ARBA00023136"/>
    </source>
</evidence>
<proteinExistence type="predicted"/>
<feature type="compositionally biased region" description="Basic and acidic residues" evidence="5">
    <location>
        <begin position="420"/>
        <end position="449"/>
    </location>
</feature>
<evidence type="ECO:0000259" key="6">
    <source>
        <dbReference type="Pfam" id="PF01140"/>
    </source>
</evidence>
<dbReference type="EMBL" id="HQ540591">
    <property type="protein sequence ID" value="AEF12603.1"/>
    <property type="molecule type" value="Genomic_DNA"/>
</dbReference>
<dbReference type="Gene3D" id="1.10.150.180">
    <property type="entry name" value="Gamma-retroviral matrix domain"/>
    <property type="match status" value="1"/>
</dbReference>
<dbReference type="SUPFAM" id="SSF47943">
    <property type="entry name" value="Retrovirus capsid protein, N-terminal core domain"/>
    <property type="match status" value="1"/>
</dbReference>
<organism evidence="8 9">
    <name type="scientific">Porcine endogenous retrovirus A</name>
    <dbReference type="NCBI Taxonomy" id="194958"/>
    <lineage>
        <taxon>Viruses</taxon>
        <taxon>Riboviria</taxon>
        <taxon>Pararnavirae</taxon>
        <taxon>Artverviricota</taxon>
        <taxon>Revtraviricetes</taxon>
        <taxon>Ortervirales</taxon>
        <taxon>Retroviridae</taxon>
        <taxon>Orthoretrovirinae</taxon>
        <taxon>Gammaretrovirus</taxon>
        <taxon>Gammaretrovirus porConc</taxon>
        <taxon>Porcine type-C oncovirus</taxon>
    </lineage>
</organism>
<protein>
    <submittedName>
        <fullName evidence="8">Gag protein</fullName>
    </submittedName>
</protein>
<dbReference type="InterPro" id="IPR003036">
    <property type="entry name" value="Gag_P30"/>
</dbReference>
<feature type="region of interest" description="Disordered" evidence="5">
    <location>
        <begin position="139"/>
        <end position="185"/>
    </location>
</feature>
<dbReference type="InterPro" id="IPR050462">
    <property type="entry name" value="Retroviral_Gag-Pol_poly"/>
</dbReference>
<dbReference type="Gene3D" id="1.10.375.10">
    <property type="entry name" value="Human Immunodeficiency Virus Type 1 Capsid Protein"/>
    <property type="match status" value="1"/>
</dbReference>
<feature type="domain" description="Gamma-retroviral matrix protein" evidence="6">
    <location>
        <begin position="2"/>
        <end position="109"/>
    </location>
</feature>
<evidence type="ECO:0000313" key="9">
    <source>
        <dbReference type="Proteomes" id="UP000101055"/>
    </source>
</evidence>
<accession>F6KPT5</accession>